<feature type="domain" description="Bacterial type II secretion system protein E" evidence="3">
    <location>
        <begin position="88"/>
        <end position="362"/>
    </location>
</feature>
<dbReference type="CDD" id="cd01130">
    <property type="entry name" value="VirB11-like_ATPase"/>
    <property type="match status" value="1"/>
</dbReference>
<name>A0ABN3RM62_9ACTN</name>
<dbReference type="EMBL" id="BAAATE010000004">
    <property type="protein sequence ID" value="GAA2653704.1"/>
    <property type="molecule type" value="Genomic_DNA"/>
</dbReference>
<dbReference type="InterPro" id="IPR050921">
    <property type="entry name" value="T4SS_GSP_E_ATPase"/>
</dbReference>
<dbReference type="InterPro" id="IPR027417">
    <property type="entry name" value="P-loop_NTPase"/>
</dbReference>
<dbReference type="PANTHER" id="PTHR30486:SF6">
    <property type="entry name" value="TYPE IV PILUS RETRACTATION ATPASE PILT"/>
    <property type="match status" value="1"/>
</dbReference>
<comment type="similarity">
    <text evidence="1">Belongs to the GSP E family.</text>
</comment>
<reference evidence="4 5" key="1">
    <citation type="journal article" date="2019" name="Int. J. Syst. Evol. Microbiol.">
        <title>The Global Catalogue of Microorganisms (GCM) 10K type strain sequencing project: providing services to taxonomists for standard genome sequencing and annotation.</title>
        <authorList>
            <consortium name="The Broad Institute Genomics Platform"/>
            <consortium name="The Broad Institute Genome Sequencing Center for Infectious Disease"/>
            <person name="Wu L."/>
            <person name="Ma J."/>
        </authorList>
    </citation>
    <scope>NUCLEOTIDE SEQUENCE [LARGE SCALE GENOMIC DNA]</scope>
    <source>
        <strain evidence="4 5">JCM 6835</strain>
    </source>
</reference>
<dbReference type="SUPFAM" id="SSF52540">
    <property type="entry name" value="P-loop containing nucleoside triphosphate hydrolases"/>
    <property type="match status" value="1"/>
</dbReference>
<protein>
    <submittedName>
        <fullName evidence="4">ATPase, T2SS/T4P/T4SS family</fullName>
    </submittedName>
</protein>
<gene>
    <name evidence="4" type="ORF">GCM10010412_022020</name>
</gene>
<feature type="compositionally biased region" description="Basic and acidic residues" evidence="2">
    <location>
        <begin position="16"/>
        <end position="39"/>
    </location>
</feature>
<dbReference type="PANTHER" id="PTHR30486">
    <property type="entry name" value="TWITCHING MOTILITY PROTEIN PILT"/>
    <property type="match status" value="1"/>
</dbReference>
<proteinExistence type="inferred from homology"/>
<dbReference type="Gene3D" id="3.30.450.380">
    <property type="match status" value="1"/>
</dbReference>
<comment type="caution">
    <text evidence="4">The sequence shown here is derived from an EMBL/GenBank/DDBJ whole genome shotgun (WGS) entry which is preliminary data.</text>
</comment>
<evidence type="ECO:0000259" key="3">
    <source>
        <dbReference type="Pfam" id="PF00437"/>
    </source>
</evidence>
<evidence type="ECO:0000256" key="2">
    <source>
        <dbReference type="SAM" id="MobiDB-lite"/>
    </source>
</evidence>
<evidence type="ECO:0000256" key="1">
    <source>
        <dbReference type="ARBA" id="ARBA00006611"/>
    </source>
</evidence>
<evidence type="ECO:0000313" key="4">
    <source>
        <dbReference type="EMBL" id="GAA2653704.1"/>
    </source>
</evidence>
<dbReference type="RefSeq" id="WP_346145557.1">
    <property type="nucleotide sequence ID" value="NZ_BAAATE010000004.1"/>
</dbReference>
<feature type="region of interest" description="Disordered" evidence="2">
    <location>
        <begin position="14"/>
        <end position="39"/>
    </location>
</feature>
<dbReference type="Pfam" id="PF00437">
    <property type="entry name" value="T2SSE"/>
    <property type="match status" value="1"/>
</dbReference>
<dbReference type="InterPro" id="IPR001482">
    <property type="entry name" value="T2SS/T4SS_dom"/>
</dbReference>
<dbReference type="Proteomes" id="UP001501666">
    <property type="component" value="Unassembled WGS sequence"/>
</dbReference>
<dbReference type="Gene3D" id="3.40.50.300">
    <property type="entry name" value="P-loop containing nucleotide triphosphate hydrolases"/>
    <property type="match status" value="1"/>
</dbReference>
<keyword evidence="5" id="KW-1185">Reference proteome</keyword>
<evidence type="ECO:0000313" key="5">
    <source>
        <dbReference type="Proteomes" id="UP001501666"/>
    </source>
</evidence>
<organism evidence="4 5">
    <name type="scientific">Nonomuraea recticatena</name>
    <dbReference type="NCBI Taxonomy" id="46178"/>
    <lineage>
        <taxon>Bacteria</taxon>
        <taxon>Bacillati</taxon>
        <taxon>Actinomycetota</taxon>
        <taxon>Actinomycetes</taxon>
        <taxon>Streptosporangiales</taxon>
        <taxon>Streptosporangiaceae</taxon>
        <taxon>Nonomuraea</taxon>
    </lineage>
</organism>
<sequence>MNDLIKQVRNQVADRIAARSRADEEAGRPPMSPKERREYGRRLTTEALDAHIRQTIDAGRPPLDPASEAKIAKEVDNRLFGLAGFQQYLDNPKIENINANAFDDVHVTYADGTSKQVGPVAESDEDLAETIRTVAALLGVGERRFDPGSPMLEMELPDGARLVATMAISRQTAVSIRRHRYPDATMGDLSRTGTFDRWLQRFLTAAVLARKNIVVVGATGGGKTTLVRALASVLPRDERIITVEHQFELGLDRDREAHCDVLAFQARKANIEGQGAVTLPELVRIALGMSPSRVIVGEVKGDEVIPMLNAMTQGNDGSLSTVHASSSEGAFKRLSSFAMQAPERLSAEAAAMLVAEALHFVVYLTLTREGTRVVSSVREIVGCDGINVTSNEIYAPGPDRRAVRNHPLRTETLDEFEAAGLDVAGWLAS</sequence>
<accession>A0ABN3RM62</accession>